<gene>
    <name evidence="2" type="ORF">C7B46_12030</name>
</gene>
<accession>A0A2T2XES4</accession>
<comment type="similarity">
    <text evidence="1">Belongs to the peptidase S58 family.</text>
</comment>
<dbReference type="PANTHER" id="PTHR36512:SF3">
    <property type="entry name" value="BLR5678 PROTEIN"/>
    <property type="match status" value="1"/>
</dbReference>
<comment type="caution">
    <text evidence="2">The sequence shown here is derived from an EMBL/GenBank/DDBJ whole genome shotgun (WGS) entry which is preliminary data.</text>
</comment>
<dbReference type="AlphaFoldDB" id="A0A2T2XES4"/>
<name>A0A2T2XES4_9FIRM</name>
<evidence type="ECO:0000313" key="3">
    <source>
        <dbReference type="Proteomes" id="UP000242972"/>
    </source>
</evidence>
<proteinExistence type="inferred from homology"/>
<dbReference type="EMBL" id="PXYW01000029">
    <property type="protein sequence ID" value="PSR32977.1"/>
    <property type="molecule type" value="Genomic_DNA"/>
</dbReference>
<dbReference type="InterPro" id="IPR005321">
    <property type="entry name" value="Peptidase_S58_DmpA"/>
</dbReference>
<dbReference type="PANTHER" id="PTHR36512">
    <property type="entry name" value="D-AMINOPEPTIDASE"/>
    <property type="match status" value="1"/>
</dbReference>
<sequence length="352" mass="37716">MRLREFGATVGYLPTGRYNAITDVPGVSVGQVSVIEDNPTVRRSGVTVIFPHQGNLAWERVYAGTDVLNGYGVMVGRMTIDEWGLLGSPIVLTGTRSISSGIEAATQYLTKIDPNLGEFDLAIPVVAECDDGFLNDNRGPALPVEAFFQAFSAMSSGPVAEGSVGAGTGMQLFEFKGGIGTASRVVEEGGRPFTLGVLVNTNFGRRHQLIVRGRPIGLELETTTRIDREGSCIGVVATDAPLLPHQLSRLAKRMGLGLARTGSAANDSSGEIFLAFSTAMRFPRNRSLQEVGYIIDGQTSERIPLINRLFDAAIEATEEAVLNALLEATTVFGRDGHSLVAFEPNKFPHLFD</sequence>
<protein>
    <submittedName>
        <fullName evidence="2">Peptidase</fullName>
    </submittedName>
</protein>
<dbReference type="Pfam" id="PF03576">
    <property type="entry name" value="Peptidase_S58"/>
    <property type="match status" value="1"/>
</dbReference>
<dbReference type="SUPFAM" id="SSF56266">
    <property type="entry name" value="DmpA/ArgJ-like"/>
    <property type="match status" value="1"/>
</dbReference>
<organism evidence="2 3">
    <name type="scientific">Sulfobacillus benefaciens</name>
    <dbReference type="NCBI Taxonomy" id="453960"/>
    <lineage>
        <taxon>Bacteria</taxon>
        <taxon>Bacillati</taxon>
        <taxon>Bacillota</taxon>
        <taxon>Clostridia</taxon>
        <taxon>Eubacteriales</taxon>
        <taxon>Clostridiales Family XVII. Incertae Sedis</taxon>
        <taxon>Sulfobacillus</taxon>
    </lineage>
</organism>
<dbReference type="InterPro" id="IPR016117">
    <property type="entry name" value="ArgJ-like_dom_sf"/>
</dbReference>
<dbReference type="GO" id="GO:0004177">
    <property type="term" value="F:aminopeptidase activity"/>
    <property type="evidence" value="ECO:0007669"/>
    <property type="project" value="TreeGrafter"/>
</dbReference>
<dbReference type="Gene3D" id="3.60.70.12">
    <property type="entry name" value="L-amino peptidase D-ALA esterase/amidase"/>
    <property type="match status" value="1"/>
</dbReference>
<evidence type="ECO:0000256" key="1">
    <source>
        <dbReference type="ARBA" id="ARBA00007068"/>
    </source>
</evidence>
<evidence type="ECO:0000313" key="2">
    <source>
        <dbReference type="EMBL" id="PSR32977.1"/>
    </source>
</evidence>
<reference evidence="2 3" key="1">
    <citation type="journal article" date="2014" name="BMC Genomics">
        <title>Comparison of environmental and isolate Sulfobacillus genomes reveals diverse carbon, sulfur, nitrogen, and hydrogen metabolisms.</title>
        <authorList>
            <person name="Justice N.B."/>
            <person name="Norman A."/>
            <person name="Brown C.T."/>
            <person name="Singh A."/>
            <person name="Thomas B.C."/>
            <person name="Banfield J.F."/>
        </authorList>
    </citation>
    <scope>NUCLEOTIDE SEQUENCE [LARGE SCALE GENOMIC DNA]</scope>
    <source>
        <strain evidence="2">AMDSBA4</strain>
    </source>
</reference>
<dbReference type="Proteomes" id="UP000242972">
    <property type="component" value="Unassembled WGS sequence"/>
</dbReference>